<dbReference type="Proteomes" id="UP000555393">
    <property type="component" value="Unassembled WGS sequence"/>
</dbReference>
<dbReference type="Gene3D" id="2.60.40.3500">
    <property type="match status" value="1"/>
</dbReference>
<dbReference type="InterPro" id="IPR021731">
    <property type="entry name" value="AMIN_dom"/>
</dbReference>
<dbReference type="GO" id="GO:0009253">
    <property type="term" value="P:peptidoglycan catabolic process"/>
    <property type="evidence" value="ECO:0007669"/>
    <property type="project" value="InterPro"/>
</dbReference>
<feature type="domain" description="MurNAc-LAA" evidence="5">
    <location>
        <begin position="202"/>
        <end position="355"/>
    </location>
</feature>
<protein>
    <recommendedName>
        <fullName evidence="2">N-acetylmuramoyl-L-alanine amidase</fullName>
        <ecNumber evidence="2">3.5.1.28</ecNumber>
    </recommendedName>
</protein>
<dbReference type="InterPro" id="IPR050695">
    <property type="entry name" value="N-acetylmuramoyl_amidase_3"/>
</dbReference>
<dbReference type="CDD" id="cd02696">
    <property type="entry name" value="MurNAc-LAA"/>
    <property type="match status" value="1"/>
</dbReference>
<dbReference type="InterPro" id="IPR002508">
    <property type="entry name" value="MurNAc-LAA_cat"/>
</dbReference>
<accession>A0A841LS64</accession>
<sequence>MAGDELRTRVVVMFDEKPDVKPILFDKPHRLVMELSETRFGFDEKSLTPRGLVSSVRYGLAGEGRSRLILSLIGPFKLENMDVIKNENAPGYRMVVDIIASSDREFADDLAAQNSKGNASPAQAAEDKKNREQQQAAKKFTVMLDAGHGGIDSGAEGVTGLIEKDVTLAFARDLRDRLKEEKDFQVFMTRDEDVFLRLGERVRLARQHEADLFISIHADSVPQHYIRGATVYTISDKASDSVARAMAERENRSDEFAGIVPEDLPEVTDILLDLTRRETHGFSLKFADKVVKSLDGEISLINNPHRFAGFQVLRAPDVPSVLVEMGYLSNKEDEKLITDPKWRQLFAERLVVAIRHFATLKKRVSPVP</sequence>
<evidence type="ECO:0000256" key="3">
    <source>
        <dbReference type="ARBA" id="ARBA00022801"/>
    </source>
</evidence>
<comment type="caution">
    <text evidence="6">The sequence shown here is derived from an EMBL/GenBank/DDBJ whole genome shotgun (WGS) entry which is preliminary data.</text>
</comment>
<dbReference type="Pfam" id="PF01520">
    <property type="entry name" value="Amidase_3"/>
    <property type="match status" value="1"/>
</dbReference>
<dbReference type="SMART" id="SM00646">
    <property type="entry name" value="Ami_3"/>
    <property type="match status" value="1"/>
</dbReference>
<evidence type="ECO:0000256" key="2">
    <source>
        <dbReference type="ARBA" id="ARBA00011901"/>
    </source>
</evidence>
<dbReference type="PANTHER" id="PTHR30404:SF0">
    <property type="entry name" value="N-ACETYLMURAMOYL-L-ALANINE AMIDASE AMIC"/>
    <property type="match status" value="1"/>
</dbReference>
<dbReference type="GO" id="GO:0008745">
    <property type="term" value="F:N-acetylmuramoyl-L-alanine amidase activity"/>
    <property type="evidence" value="ECO:0007669"/>
    <property type="project" value="UniProtKB-EC"/>
</dbReference>
<evidence type="ECO:0000256" key="1">
    <source>
        <dbReference type="ARBA" id="ARBA00001561"/>
    </source>
</evidence>
<feature type="compositionally biased region" description="Polar residues" evidence="4">
    <location>
        <begin position="112"/>
        <end position="121"/>
    </location>
</feature>
<evidence type="ECO:0000313" key="7">
    <source>
        <dbReference type="Proteomes" id="UP000555393"/>
    </source>
</evidence>
<dbReference type="PANTHER" id="PTHR30404">
    <property type="entry name" value="N-ACETYLMURAMOYL-L-ALANINE AMIDASE"/>
    <property type="match status" value="1"/>
</dbReference>
<gene>
    <name evidence="6" type="ORF">FHS77_000620</name>
</gene>
<keyword evidence="7" id="KW-1185">Reference proteome</keyword>
<dbReference type="EMBL" id="JACIIU010000002">
    <property type="protein sequence ID" value="MBB6260096.1"/>
    <property type="molecule type" value="Genomic_DNA"/>
</dbReference>
<feature type="region of interest" description="Disordered" evidence="4">
    <location>
        <begin position="112"/>
        <end position="133"/>
    </location>
</feature>
<keyword evidence="3 6" id="KW-0378">Hydrolase</keyword>
<name>A0A841LS64_9HYPH</name>
<evidence type="ECO:0000259" key="5">
    <source>
        <dbReference type="SMART" id="SM00646"/>
    </source>
</evidence>
<dbReference type="SUPFAM" id="SSF53187">
    <property type="entry name" value="Zn-dependent exopeptidases"/>
    <property type="match status" value="1"/>
</dbReference>
<dbReference type="GO" id="GO:0030288">
    <property type="term" value="C:outer membrane-bounded periplasmic space"/>
    <property type="evidence" value="ECO:0007669"/>
    <property type="project" value="TreeGrafter"/>
</dbReference>
<organism evidence="6 7">
    <name type="scientific">Paenochrobactrum gallinarii</name>
    <dbReference type="NCBI Taxonomy" id="643673"/>
    <lineage>
        <taxon>Bacteria</taxon>
        <taxon>Pseudomonadati</taxon>
        <taxon>Pseudomonadota</taxon>
        <taxon>Alphaproteobacteria</taxon>
        <taxon>Hyphomicrobiales</taxon>
        <taxon>Brucellaceae</taxon>
        <taxon>Paenochrobactrum</taxon>
    </lineage>
</organism>
<dbReference type="Gene3D" id="3.40.630.40">
    <property type="entry name" value="Zn-dependent exopeptidases"/>
    <property type="match status" value="1"/>
</dbReference>
<dbReference type="Pfam" id="PF11741">
    <property type="entry name" value="AMIN"/>
    <property type="match status" value="1"/>
</dbReference>
<dbReference type="AlphaFoldDB" id="A0A841LS64"/>
<dbReference type="EC" id="3.5.1.28" evidence="2"/>
<comment type="catalytic activity">
    <reaction evidence="1">
        <text>Hydrolyzes the link between N-acetylmuramoyl residues and L-amino acid residues in certain cell-wall glycopeptides.</text>
        <dbReference type="EC" id="3.5.1.28"/>
    </reaction>
</comment>
<reference evidence="6 7" key="1">
    <citation type="submission" date="2020-08" db="EMBL/GenBank/DDBJ databases">
        <title>Genomic Encyclopedia of Type Strains, Phase IV (KMG-IV): sequencing the most valuable type-strain genomes for metagenomic binning, comparative biology and taxonomic classification.</title>
        <authorList>
            <person name="Goeker M."/>
        </authorList>
    </citation>
    <scope>NUCLEOTIDE SEQUENCE [LARGE SCALE GENOMIC DNA]</scope>
    <source>
        <strain evidence="6 7">DSM 22336</strain>
    </source>
</reference>
<evidence type="ECO:0000256" key="4">
    <source>
        <dbReference type="SAM" id="MobiDB-lite"/>
    </source>
</evidence>
<proteinExistence type="predicted"/>
<evidence type="ECO:0000313" key="6">
    <source>
        <dbReference type="EMBL" id="MBB6260096.1"/>
    </source>
</evidence>